<keyword evidence="17" id="KW-1185">Reference proteome</keyword>
<evidence type="ECO:0000256" key="7">
    <source>
        <dbReference type="ARBA" id="ARBA00023004"/>
    </source>
</evidence>
<evidence type="ECO:0000256" key="10">
    <source>
        <dbReference type="ARBA" id="ARBA00023136"/>
    </source>
</evidence>
<dbReference type="InterPro" id="IPR036942">
    <property type="entry name" value="Beta-barrel_TonB_sf"/>
</dbReference>
<dbReference type="Pfam" id="PF07715">
    <property type="entry name" value="Plug"/>
    <property type="match status" value="1"/>
</dbReference>
<evidence type="ECO:0000259" key="15">
    <source>
        <dbReference type="Pfam" id="PF07715"/>
    </source>
</evidence>
<evidence type="ECO:0000313" key="17">
    <source>
        <dbReference type="Proteomes" id="UP001200642"/>
    </source>
</evidence>
<comment type="similarity">
    <text evidence="12 13">Belongs to the TonB-dependent receptor family.</text>
</comment>
<dbReference type="Gene3D" id="2.170.130.10">
    <property type="entry name" value="TonB-dependent receptor, plug domain"/>
    <property type="match status" value="1"/>
</dbReference>
<evidence type="ECO:0000313" key="16">
    <source>
        <dbReference type="EMBL" id="MCG2461560.1"/>
    </source>
</evidence>
<dbReference type="EMBL" id="JAIRBC010000017">
    <property type="protein sequence ID" value="MCG2461560.1"/>
    <property type="molecule type" value="Genomic_DNA"/>
</dbReference>
<evidence type="ECO:0000256" key="1">
    <source>
        <dbReference type="ARBA" id="ARBA00004571"/>
    </source>
</evidence>
<keyword evidence="4" id="KW-0410">Iron transport</keyword>
<evidence type="ECO:0000256" key="6">
    <source>
        <dbReference type="ARBA" id="ARBA00022729"/>
    </source>
</evidence>
<evidence type="ECO:0000256" key="5">
    <source>
        <dbReference type="ARBA" id="ARBA00022692"/>
    </source>
</evidence>
<keyword evidence="16" id="KW-0675">Receptor</keyword>
<name>A0AAE3EVV8_9FLAO</name>
<gene>
    <name evidence="16" type="ORF">K8352_12435</name>
</gene>
<keyword evidence="10 12" id="KW-0472">Membrane</keyword>
<dbReference type="GO" id="GO:0009279">
    <property type="term" value="C:cell outer membrane"/>
    <property type="evidence" value="ECO:0007669"/>
    <property type="project" value="UniProtKB-SubCell"/>
</dbReference>
<protein>
    <submittedName>
        <fullName evidence="16">TonB-dependent receptor</fullName>
    </submittedName>
</protein>
<organism evidence="16 17">
    <name type="scientific">Cerina litoralis</name>
    <dbReference type="NCBI Taxonomy" id="2874477"/>
    <lineage>
        <taxon>Bacteria</taxon>
        <taxon>Pseudomonadati</taxon>
        <taxon>Bacteroidota</taxon>
        <taxon>Flavobacteriia</taxon>
        <taxon>Flavobacteriales</taxon>
        <taxon>Flavobacteriaceae</taxon>
        <taxon>Cerina</taxon>
    </lineage>
</organism>
<keyword evidence="9 13" id="KW-0798">TonB box</keyword>
<sequence>MTKDFPLLFLLVILPCFLISQELQRDSITQLEEVILLDSSRTKAALGIIPSTQIGPKVFQNYGPADIVSPLNQIPGVYILSGAIATNRVTIRGVGARTPYGSDKVRLYFDGIPVTDGTGFSSLENFDPENLNTIEVIKGPKGTGYGSNLGGAILLKPKKAQEGSLNLSNNLTLGSYDLFKNNLSVGHNDKGFSMGLQYGHMQTDGYRENSAYNGNGILLNSAYQIDPKNRISLLLKQIDYKVYIASSVSKTSFEEDPKRAASTWAAAQGYKAVKSTLAGISYGHTFNDRLGNTTSIFYSYLDNYEPRPFDILDEFTNGFGLRTLFLGNFTLLGKKAEYSLGAELYKDEYDWGTFENLYRENNGNGSLQGESLSENKEFRGQLNTFGTFTFPFTESFKAQVGLNINKTRYDFHDLYHSGTENKSASRAFDAILSPSLTLNYALSREIRLFANISHGFSNPSLEETLTPDGVINPDIAQETGMNYELGGRLFLLDDKLGIDATLYRMDIKNLLVAQRVGNDQYVGKNAGSSKHQGLELGINYDYQVNKDLQITPFFNYTFSDDNFVDFVDGDNDYSGNPLTGVPRNLIDSGLQLWHTSGFYWNTTWQYVGEIPLTDANTLNSDAYNLWNTRAGYKKRIFTKFILGVGLGINNIADTDYASSVLINAVGFGGREPRYYYPGNGRNWYSSLQLSYKL</sequence>
<dbReference type="GO" id="GO:0015344">
    <property type="term" value="F:siderophore uptake transmembrane transporter activity"/>
    <property type="evidence" value="ECO:0007669"/>
    <property type="project" value="TreeGrafter"/>
</dbReference>
<keyword evidence="5 12" id="KW-0812">Transmembrane</keyword>
<keyword evidence="2 12" id="KW-0813">Transport</keyword>
<feature type="domain" description="TonB-dependent receptor plug" evidence="15">
    <location>
        <begin position="51"/>
        <end position="151"/>
    </location>
</feature>
<evidence type="ECO:0000256" key="8">
    <source>
        <dbReference type="ARBA" id="ARBA00023065"/>
    </source>
</evidence>
<dbReference type="Pfam" id="PF00593">
    <property type="entry name" value="TonB_dep_Rec_b-barrel"/>
    <property type="match status" value="1"/>
</dbReference>
<proteinExistence type="inferred from homology"/>
<feature type="domain" description="TonB-dependent receptor-like beta-barrel" evidence="14">
    <location>
        <begin position="260"/>
        <end position="651"/>
    </location>
</feature>
<keyword evidence="11 12" id="KW-0998">Cell outer membrane</keyword>
<dbReference type="Gene3D" id="2.40.170.20">
    <property type="entry name" value="TonB-dependent receptor, beta-barrel domain"/>
    <property type="match status" value="1"/>
</dbReference>
<dbReference type="Proteomes" id="UP001200642">
    <property type="component" value="Unassembled WGS sequence"/>
</dbReference>
<keyword evidence="7" id="KW-0408">Iron</keyword>
<evidence type="ECO:0000256" key="9">
    <source>
        <dbReference type="ARBA" id="ARBA00023077"/>
    </source>
</evidence>
<dbReference type="PANTHER" id="PTHR32552:SF68">
    <property type="entry name" value="FERRICHROME OUTER MEMBRANE TRANSPORTER_PHAGE RECEPTOR"/>
    <property type="match status" value="1"/>
</dbReference>
<accession>A0AAE3EVV8</accession>
<dbReference type="AlphaFoldDB" id="A0AAE3EVV8"/>
<dbReference type="PROSITE" id="PS52016">
    <property type="entry name" value="TONB_DEPENDENT_REC_3"/>
    <property type="match status" value="1"/>
</dbReference>
<evidence type="ECO:0000256" key="13">
    <source>
        <dbReference type="RuleBase" id="RU003357"/>
    </source>
</evidence>
<reference evidence="16" key="1">
    <citation type="submission" date="2023-02" db="EMBL/GenBank/DDBJ databases">
        <title>Genome of Flavobacteriaceae gen. nov. sp. strain F89.</title>
        <authorList>
            <person name="Wang Y."/>
        </authorList>
    </citation>
    <scope>NUCLEOTIDE SEQUENCE</scope>
    <source>
        <strain evidence="16">F89</strain>
    </source>
</reference>
<dbReference type="RefSeq" id="WP_317902702.1">
    <property type="nucleotide sequence ID" value="NZ_JAIRBC010000017.1"/>
</dbReference>
<comment type="caution">
    <text evidence="16">The sequence shown here is derived from an EMBL/GenBank/DDBJ whole genome shotgun (WGS) entry which is preliminary data.</text>
</comment>
<dbReference type="SUPFAM" id="SSF56935">
    <property type="entry name" value="Porins"/>
    <property type="match status" value="1"/>
</dbReference>
<keyword evidence="3 12" id="KW-1134">Transmembrane beta strand</keyword>
<dbReference type="InterPro" id="IPR012910">
    <property type="entry name" value="Plug_dom"/>
</dbReference>
<comment type="subcellular location">
    <subcellularLocation>
        <location evidence="1 12">Cell outer membrane</location>
        <topology evidence="1 12">Multi-pass membrane protein</topology>
    </subcellularLocation>
</comment>
<keyword evidence="8" id="KW-0406">Ion transport</keyword>
<dbReference type="InterPro" id="IPR037066">
    <property type="entry name" value="Plug_dom_sf"/>
</dbReference>
<keyword evidence="6" id="KW-0732">Signal</keyword>
<dbReference type="InterPro" id="IPR000531">
    <property type="entry name" value="Beta-barrel_TonB"/>
</dbReference>
<evidence type="ECO:0000256" key="3">
    <source>
        <dbReference type="ARBA" id="ARBA00022452"/>
    </source>
</evidence>
<dbReference type="InterPro" id="IPR039426">
    <property type="entry name" value="TonB-dep_rcpt-like"/>
</dbReference>
<evidence type="ECO:0000256" key="2">
    <source>
        <dbReference type="ARBA" id="ARBA00022448"/>
    </source>
</evidence>
<evidence type="ECO:0000256" key="4">
    <source>
        <dbReference type="ARBA" id="ARBA00022496"/>
    </source>
</evidence>
<dbReference type="PANTHER" id="PTHR32552">
    <property type="entry name" value="FERRICHROME IRON RECEPTOR-RELATED"/>
    <property type="match status" value="1"/>
</dbReference>
<evidence type="ECO:0000256" key="12">
    <source>
        <dbReference type="PROSITE-ProRule" id="PRU01360"/>
    </source>
</evidence>
<evidence type="ECO:0000256" key="11">
    <source>
        <dbReference type="ARBA" id="ARBA00023237"/>
    </source>
</evidence>
<evidence type="ECO:0000259" key="14">
    <source>
        <dbReference type="Pfam" id="PF00593"/>
    </source>
</evidence>